<keyword evidence="3" id="KW-1185">Reference proteome</keyword>
<feature type="compositionally biased region" description="Low complexity" evidence="1">
    <location>
        <begin position="81"/>
        <end position="92"/>
    </location>
</feature>
<reference evidence="2 3" key="1">
    <citation type="submission" date="2022-01" db="EMBL/GenBank/DDBJ databases">
        <authorList>
            <person name="Xiong W."/>
            <person name="Schranz E."/>
        </authorList>
    </citation>
    <scope>NUCLEOTIDE SEQUENCE [LARGE SCALE GENOMIC DNA]</scope>
</reference>
<sequence>MSTRWSFCDGLEIARRCRGKKHRDNTDPGGDHGGRGRCLRRTSPASNDEVQIIGGTAEGLGLQRQNRASTSDTNRPSSSLPPAVATPTVSPPCDDSVFPLKTIQACLGKDSSAIEKI</sequence>
<organism evidence="2 3">
    <name type="scientific">Lactuca virosa</name>
    <dbReference type="NCBI Taxonomy" id="75947"/>
    <lineage>
        <taxon>Eukaryota</taxon>
        <taxon>Viridiplantae</taxon>
        <taxon>Streptophyta</taxon>
        <taxon>Embryophyta</taxon>
        <taxon>Tracheophyta</taxon>
        <taxon>Spermatophyta</taxon>
        <taxon>Magnoliopsida</taxon>
        <taxon>eudicotyledons</taxon>
        <taxon>Gunneridae</taxon>
        <taxon>Pentapetalae</taxon>
        <taxon>asterids</taxon>
        <taxon>campanulids</taxon>
        <taxon>Asterales</taxon>
        <taxon>Asteraceae</taxon>
        <taxon>Cichorioideae</taxon>
        <taxon>Cichorieae</taxon>
        <taxon>Lactucinae</taxon>
        <taxon>Lactuca</taxon>
    </lineage>
</organism>
<dbReference type="AlphaFoldDB" id="A0AAU9NFW0"/>
<comment type="caution">
    <text evidence="2">The sequence shown here is derived from an EMBL/GenBank/DDBJ whole genome shotgun (WGS) entry which is preliminary data.</text>
</comment>
<evidence type="ECO:0000313" key="2">
    <source>
        <dbReference type="EMBL" id="CAH1436762.1"/>
    </source>
</evidence>
<evidence type="ECO:0000313" key="3">
    <source>
        <dbReference type="Proteomes" id="UP001157418"/>
    </source>
</evidence>
<dbReference type="Proteomes" id="UP001157418">
    <property type="component" value="Unassembled WGS sequence"/>
</dbReference>
<dbReference type="EMBL" id="CAKMRJ010004445">
    <property type="protein sequence ID" value="CAH1436762.1"/>
    <property type="molecule type" value="Genomic_DNA"/>
</dbReference>
<proteinExistence type="predicted"/>
<gene>
    <name evidence="2" type="ORF">LVIROSA_LOCUS23119</name>
</gene>
<feature type="region of interest" description="Disordered" evidence="1">
    <location>
        <begin position="18"/>
        <end position="94"/>
    </location>
</feature>
<name>A0AAU9NFW0_9ASTR</name>
<protein>
    <submittedName>
        <fullName evidence="2">Uncharacterized protein</fullName>
    </submittedName>
</protein>
<accession>A0AAU9NFW0</accession>
<evidence type="ECO:0000256" key="1">
    <source>
        <dbReference type="SAM" id="MobiDB-lite"/>
    </source>
</evidence>
<feature type="compositionally biased region" description="Polar residues" evidence="1">
    <location>
        <begin position="63"/>
        <end position="80"/>
    </location>
</feature>
<feature type="compositionally biased region" description="Basic and acidic residues" evidence="1">
    <location>
        <begin position="24"/>
        <end position="34"/>
    </location>
</feature>